<proteinExistence type="predicted"/>
<feature type="region of interest" description="Disordered" evidence="1">
    <location>
        <begin position="28"/>
        <end position="58"/>
    </location>
</feature>
<dbReference type="RefSeq" id="XP_040765943.1">
    <property type="nucleotide sequence ID" value="XM_040908567.1"/>
</dbReference>
<gene>
    <name evidence="2" type="ORF">LAESUDRAFT_724219</name>
</gene>
<accession>A0A165F1Y4</accession>
<dbReference type="InParanoid" id="A0A165F1Y4"/>
<sequence length="58" mass="6388">MPQICVSHVFIVGSGRPTALLVKRAQRVGRDKRQATAETRRRAVPGNRAGEYGRAENV</sequence>
<feature type="compositionally biased region" description="Basic and acidic residues" evidence="1">
    <location>
        <begin position="28"/>
        <end position="41"/>
    </location>
</feature>
<dbReference type="EMBL" id="KV427616">
    <property type="protein sequence ID" value="KZT08203.1"/>
    <property type="molecule type" value="Genomic_DNA"/>
</dbReference>
<reference evidence="2 3" key="1">
    <citation type="journal article" date="2016" name="Mol. Biol. Evol.">
        <title>Comparative Genomics of Early-Diverging Mushroom-Forming Fungi Provides Insights into the Origins of Lignocellulose Decay Capabilities.</title>
        <authorList>
            <person name="Nagy L.G."/>
            <person name="Riley R."/>
            <person name="Tritt A."/>
            <person name="Adam C."/>
            <person name="Daum C."/>
            <person name="Floudas D."/>
            <person name="Sun H."/>
            <person name="Yadav J.S."/>
            <person name="Pangilinan J."/>
            <person name="Larsson K.H."/>
            <person name="Matsuura K."/>
            <person name="Barry K."/>
            <person name="Labutti K."/>
            <person name="Kuo R."/>
            <person name="Ohm R.A."/>
            <person name="Bhattacharya S.S."/>
            <person name="Shirouzu T."/>
            <person name="Yoshinaga Y."/>
            <person name="Martin F.M."/>
            <person name="Grigoriev I.V."/>
            <person name="Hibbett D.S."/>
        </authorList>
    </citation>
    <scope>NUCLEOTIDE SEQUENCE [LARGE SCALE GENOMIC DNA]</scope>
    <source>
        <strain evidence="2 3">93-53</strain>
    </source>
</reference>
<organism evidence="2 3">
    <name type="scientific">Laetiporus sulphureus 93-53</name>
    <dbReference type="NCBI Taxonomy" id="1314785"/>
    <lineage>
        <taxon>Eukaryota</taxon>
        <taxon>Fungi</taxon>
        <taxon>Dikarya</taxon>
        <taxon>Basidiomycota</taxon>
        <taxon>Agaricomycotina</taxon>
        <taxon>Agaricomycetes</taxon>
        <taxon>Polyporales</taxon>
        <taxon>Laetiporus</taxon>
    </lineage>
</organism>
<dbReference type="Proteomes" id="UP000076871">
    <property type="component" value="Unassembled WGS sequence"/>
</dbReference>
<protein>
    <submittedName>
        <fullName evidence="2">Uncharacterized protein</fullName>
    </submittedName>
</protein>
<dbReference type="GeneID" id="63825596"/>
<evidence type="ECO:0000256" key="1">
    <source>
        <dbReference type="SAM" id="MobiDB-lite"/>
    </source>
</evidence>
<evidence type="ECO:0000313" key="2">
    <source>
        <dbReference type="EMBL" id="KZT08203.1"/>
    </source>
</evidence>
<evidence type="ECO:0000313" key="3">
    <source>
        <dbReference type="Proteomes" id="UP000076871"/>
    </source>
</evidence>
<name>A0A165F1Y4_9APHY</name>
<keyword evidence="3" id="KW-1185">Reference proteome</keyword>
<dbReference type="AlphaFoldDB" id="A0A165F1Y4"/>